<proteinExistence type="predicted"/>
<dbReference type="Gene3D" id="3.40.50.1010">
    <property type="entry name" value="5'-nuclease"/>
    <property type="match status" value="1"/>
</dbReference>
<dbReference type="OrthoDB" id="8304040at2"/>
<evidence type="ECO:0000259" key="1">
    <source>
        <dbReference type="Pfam" id="PF01936"/>
    </source>
</evidence>
<dbReference type="PATRIC" id="fig|1121477.3.peg.1776"/>
<dbReference type="PANTHER" id="PTHR35458:SF8">
    <property type="entry name" value="SLR0650 PROTEIN"/>
    <property type="match status" value="1"/>
</dbReference>
<accession>A0A0F5LUV5</accession>
<organism evidence="2 4">
    <name type="scientific">Devosia limi DSM 17137</name>
    <dbReference type="NCBI Taxonomy" id="1121477"/>
    <lineage>
        <taxon>Bacteria</taxon>
        <taxon>Pseudomonadati</taxon>
        <taxon>Pseudomonadota</taxon>
        <taxon>Alphaproteobacteria</taxon>
        <taxon>Hyphomicrobiales</taxon>
        <taxon>Devosiaceae</taxon>
        <taxon>Devosia</taxon>
    </lineage>
</organism>
<name>A0A0F5LUV5_9HYPH</name>
<keyword evidence="4" id="KW-1185">Reference proteome</keyword>
<evidence type="ECO:0000313" key="5">
    <source>
        <dbReference type="Proteomes" id="UP000184533"/>
    </source>
</evidence>
<dbReference type="RefSeq" id="WP_046133964.1">
    <property type="nucleotide sequence ID" value="NZ_FQVC01000014.1"/>
</dbReference>
<dbReference type="STRING" id="1121477.SAMN02745223_03632"/>
<dbReference type="EMBL" id="FQVC01000014">
    <property type="protein sequence ID" value="SHF81923.1"/>
    <property type="molecule type" value="Genomic_DNA"/>
</dbReference>
<dbReference type="PANTHER" id="PTHR35458">
    <property type="entry name" value="SLR0755 PROTEIN"/>
    <property type="match status" value="1"/>
</dbReference>
<dbReference type="InterPro" id="IPR047140">
    <property type="entry name" value="LabA"/>
</dbReference>
<evidence type="ECO:0000313" key="2">
    <source>
        <dbReference type="EMBL" id="KKB86145.1"/>
    </source>
</evidence>
<dbReference type="InterPro" id="IPR021139">
    <property type="entry name" value="NYN"/>
</dbReference>
<dbReference type="Pfam" id="PF01936">
    <property type="entry name" value="NYN"/>
    <property type="match status" value="1"/>
</dbReference>
<evidence type="ECO:0000313" key="3">
    <source>
        <dbReference type="EMBL" id="SHF81923.1"/>
    </source>
</evidence>
<reference evidence="2 4" key="1">
    <citation type="submission" date="2015-03" db="EMBL/GenBank/DDBJ databases">
        <authorList>
            <person name="Hassan Y.I."/>
            <person name="Lepp D."/>
            <person name="Zhou T."/>
        </authorList>
    </citation>
    <scope>NUCLEOTIDE SEQUENCE [LARGE SCALE GENOMIC DNA]</scope>
    <source>
        <strain evidence="2 4">DSM 17137</strain>
    </source>
</reference>
<protein>
    <submittedName>
        <fullName evidence="3">Uncharacterized conserved protein, LabA/DUF88 family</fullName>
    </submittedName>
</protein>
<dbReference type="GO" id="GO:0004540">
    <property type="term" value="F:RNA nuclease activity"/>
    <property type="evidence" value="ECO:0007669"/>
    <property type="project" value="InterPro"/>
</dbReference>
<dbReference type="EMBL" id="LAJF01000040">
    <property type="protein sequence ID" value="KKB86145.1"/>
    <property type="molecule type" value="Genomic_DNA"/>
</dbReference>
<dbReference type="Proteomes" id="UP000033608">
    <property type="component" value="Unassembled WGS sequence"/>
</dbReference>
<dbReference type="AlphaFoldDB" id="A0A0F5LUV5"/>
<feature type="domain" description="NYN" evidence="1">
    <location>
        <begin position="9"/>
        <end position="162"/>
    </location>
</feature>
<gene>
    <name evidence="3" type="ORF">SAMN02745223_03632</name>
    <name evidence="2" type="ORF">VW29_03545</name>
</gene>
<sequence>MSMPLKRILLIDGAHCDRLRKVLGTSIDFTALVSMLAQEGPITLAHYHRDLRDAEEADRQQRLLDWLSHHGFDIFGDDYSETEDLPKERYGTNLVGLAIDALDMAAPGDEVLLVAGDVKLVPLVEQLIERGVAVTLVSTLHGPTSISPHDLLVSECSRLIDLHDHRDAIARA</sequence>
<reference evidence="3 5" key="2">
    <citation type="submission" date="2016-11" db="EMBL/GenBank/DDBJ databases">
        <authorList>
            <person name="Jaros S."/>
            <person name="Januszkiewicz K."/>
            <person name="Wedrychowicz H."/>
        </authorList>
    </citation>
    <scope>NUCLEOTIDE SEQUENCE [LARGE SCALE GENOMIC DNA]</scope>
    <source>
        <strain evidence="3 5">DSM 17137</strain>
    </source>
</reference>
<dbReference type="Proteomes" id="UP000184533">
    <property type="component" value="Unassembled WGS sequence"/>
</dbReference>
<evidence type="ECO:0000313" key="4">
    <source>
        <dbReference type="Proteomes" id="UP000033608"/>
    </source>
</evidence>